<dbReference type="RefSeq" id="WP_248943478.1">
    <property type="nucleotide sequence ID" value="NZ_JAKIKS010000333.1"/>
</dbReference>
<evidence type="ECO:0000313" key="1">
    <source>
        <dbReference type="EMBL" id="MCL1128055.1"/>
    </source>
</evidence>
<comment type="caution">
    <text evidence="1">The sequence shown here is derived from an EMBL/GenBank/DDBJ whole genome shotgun (WGS) entry which is preliminary data.</text>
</comment>
<sequence length="60" mass="6604">FRGAGRPIGNDRIFSTRYEDNNFARGGRVIQEGIAVDPLLAQCGWESTTLACGKQPNNHK</sequence>
<proteinExistence type="predicted"/>
<gene>
    <name evidence="1" type="ORF">L2764_27370</name>
</gene>
<keyword evidence="2" id="KW-1185">Reference proteome</keyword>
<protein>
    <submittedName>
        <fullName evidence="1">Uncharacterized protein</fullName>
    </submittedName>
</protein>
<name>A0ABT0LKP9_9GAMM</name>
<accession>A0ABT0LKP9</accession>
<evidence type="ECO:0000313" key="2">
    <source>
        <dbReference type="Proteomes" id="UP001203423"/>
    </source>
</evidence>
<dbReference type="EMBL" id="JAKIKS010000333">
    <property type="protein sequence ID" value="MCL1128055.1"/>
    <property type="molecule type" value="Genomic_DNA"/>
</dbReference>
<organism evidence="1 2">
    <name type="scientific">Shewanella surugensis</name>
    <dbReference type="NCBI Taxonomy" id="212020"/>
    <lineage>
        <taxon>Bacteria</taxon>
        <taxon>Pseudomonadati</taxon>
        <taxon>Pseudomonadota</taxon>
        <taxon>Gammaproteobacteria</taxon>
        <taxon>Alteromonadales</taxon>
        <taxon>Shewanellaceae</taxon>
        <taxon>Shewanella</taxon>
    </lineage>
</organism>
<dbReference type="Proteomes" id="UP001203423">
    <property type="component" value="Unassembled WGS sequence"/>
</dbReference>
<feature type="non-terminal residue" evidence="1">
    <location>
        <position position="1"/>
    </location>
</feature>
<reference evidence="1 2" key="1">
    <citation type="submission" date="2022-01" db="EMBL/GenBank/DDBJ databases">
        <title>Whole genome-based taxonomy of the Shewanellaceae.</title>
        <authorList>
            <person name="Martin-Rodriguez A.J."/>
        </authorList>
    </citation>
    <scope>NUCLEOTIDE SEQUENCE [LARGE SCALE GENOMIC DNA]</scope>
    <source>
        <strain evidence="1 2">DSM 17177</strain>
    </source>
</reference>